<protein>
    <recommendedName>
        <fullName evidence="2">Chitin-binding type-4 domain-containing protein</fullName>
    </recommendedName>
</protein>
<feature type="region of interest" description="Disordered" evidence="1">
    <location>
        <begin position="216"/>
        <end position="241"/>
    </location>
</feature>
<dbReference type="Proteomes" id="UP001217089">
    <property type="component" value="Unassembled WGS sequence"/>
</dbReference>
<dbReference type="InterPro" id="IPR004302">
    <property type="entry name" value="Cellulose/chitin-bd_N"/>
</dbReference>
<sequence>MLNPPGRSSMWRYGYNVPVNYNDNQLFCGGYRNTVLHGGKCGTCGDPFQGPYENEAGGKYANGIIVRHYPKGGVFMDVTIDLTAYHKGYFEFRLCPHDNPDVRVMPSCFEKYLLEIAEGMEEGNPYRFYPEGPGIHHLKVKLPADIVCYQCVLQWKYTTGNFWGTDPDGRSCIGCGNQELFVNCADIAIGVGLTTEEKHERIDIANNLNIQEPERTWVDGTQPRPPSTTTTTTKTTATTAKTTETTKELIIPQTTSKPKTINAPAANNNGSDECNRCHALPTWKHFPHMDEWCDINCKNGNCPPCRCYCGCPDILFQNPCQGQGDLAFDVKMDNWCWRECCEAECPMDKCTCSADLRNPVRLP</sequence>
<evidence type="ECO:0000313" key="4">
    <source>
        <dbReference type="Proteomes" id="UP001217089"/>
    </source>
</evidence>
<accession>A0ABQ9F2K1</accession>
<feature type="domain" description="Chitin-binding type-4" evidence="2">
    <location>
        <begin position="25"/>
        <end position="187"/>
    </location>
</feature>
<name>A0ABQ9F2K1_TEGGR</name>
<proteinExistence type="predicted"/>
<keyword evidence="4" id="KW-1185">Reference proteome</keyword>
<reference evidence="3 4" key="1">
    <citation type="submission" date="2022-12" db="EMBL/GenBank/DDBJ databases">
        <title>Chromosome-level genome of Tegillarca granosa.</title>
        <authorList>
            <person name="Kim J."/>
        </authorList>
    </citation>
    <scope>NUCLEOTIDE SEQUENCE [LARGE SCALE GENOMIC DNA]</scope>
    <source>
        <strain evidence="3">Teg-2019</strain>
        <tissue evidence="3">Adductor muscle</tissue>
    </source>
</reference>
<comment type="caution">
    <text evidence="3">The sequence shown here is derived from an EMBL/GenBank/DDBJ whole genome shotgun (WGS) entry which is preliminary data.</text>
</comment>
<dbReference type="Pfam" id="PF03067">
    <property type="entry name" value="LPMO_10"/>
    <property type="match status" value="1"/>
</dbReference>
<dbReference type="EMBL" id="JARBDR010000496">
    <property type="protein sequence ID" value="KAJ8311616.1"/>
    <property type="molecule type" value="Genomic_DNA"/>
</dbReference>
<feature type="non-terminal residue" evidence="3">
    <location>
        <position position="363"/>
    </location>
</feature>
<evidence type="ECO:0000256" key="1">
    <source>
        <dbReference type="SAM" id="MobiDB-lite"/>
    </source>
</evidence>
<feature type="compositionally biased region" description="Low complexity" evidence="1">
    <location>
        <begin position="228"/>
        <end position="241"/>
    </location>
</feature>
<evidence type="ECO:0000259" key="2">
    <source>
        <dbReference type="Pfam" id="PF03067"/>
    </source>
</evidence>
<evidence type="ECO:0000313" key="3">
    <source>
        <dbReference type="EMBL" id="KAJ8311616.1"/>
    </source>
</evidence>
<gene>
    <name evidence="3" type="ORF">KUTeg_010971</name>
</gene>
<organism evidence="3 4">
    <name type="scientific">Tegillarca granosa</name>
    <name type="common">Malaysian cockle</name>
    <name type="synonym">Anadara granosa</name>
    <dbReference type="NCBI Taxonomy" id="220873"/>
    <lineage>
        <taxon>Eukaryota</taxon>
        <taxon>Metazoa</taxon>
        <taxon>Spiralia</taxon>
        <taxon>Lophotrochozoa</taxon>
        <taxon>Mollusca</taxon>
        <taxon>Bivalvia</taxon>
        <taxon>Autobranchia</taxon>
        <taxon>Pteriomorphia</taxon>
        <taxon>Arcoida</taxon>
        <taxon>Arcoidea</taxon>
        <taxon>Arcidae</taxon>
        <taxon>Tegillarca</taxon>
    </lineage>
</organism>